<evidence type="ECO:0000313" key="2">
    <source>
        <dbReference type="EMBL" id="CAA9486345.1"/>
    </source>
</evidence>
<dbReference type="InterPro" id="IPR006674">
    <property type="entry name" value="HD_domain"/>
</dbReference>
<dbReference type="SUPFAM" id="SSF109604">
    <property type="entry name" value="HD-domain/PDEase-like"/>
    <property type="match status" value="1"/>
</dbReference>
<accession>A0A6J4S8Y7</accession>
<reference evidence="2" key="1">
    <citation type="submission" date="2020-02" db="EMBL/GenBank/DDBJ databases">
        <authorList>
            <person name="Meier V. D."/>
        </authorList>
    </citation>
    <scope>NUCLEOTIDE SEQUENCE</scope>
    <source>
        <strain evidence="2">AVDCRST_MAG91</strain>
    </source>
</reference>
<sequence>MLRPEPAEAKLTPAHLDLFRELCDLKRVHSADRNGSIAARLFAAGWSALLGPDDPRHAMLRTVAAAMTAARLGDLDLAKLTSLGLDRREAVAILERAFDEVAGPVDPALAADLRAALPQGAPAAEALPHFVTQLEQQPRAGVTSPGRARLMLVPAESHAEHSLAVAVAAALAAPAYGGDSAAAFVAGMAHHLHNAAMPDSGYTGEMMLGDKLAQVTNAAREQALGMLPPALAATMRAAQAQIADDATPTARAFHAADVIDRVIEIEQHLKAARTSMDDVLHTYGLVHDGPVKTFHDGVLRDVGLL</sequence>
<dbReference type="Gene3D" id="1.10.3210.10">
    <property type="entry name" value="Hypothetical protein af1432"/>
    <property type="match status" value="1"/>
</dbReference>
<dbReference type="EMBL" id="CADCVX010000073">
    <property type="protein sequence ID" value="CAA9486345.1"/>
    <property type="molecule type" value="Genomic_DNA"/>
</dbReference>
<protein>
    <recommendedName>
        <fullName evidence="1">HD domain-containing protein</fullName>
    </recommendedName>
</protein>
<evidence type="ECO:0000259" key="1">
    <source>
        <dbReference type="Pfam" id="PF13023"/>
    </source>
</evidence>
<proteinExistence type="predicted"/>
<name>A0A6J4S8Y7_9SPHN</name>
<feature type="domain" description="HD" evidence="1">
    <location>
        <begin position="132"/>
        <end position="264"/>
    </location>
</feature>
<gene>
    <name evidence="2" type="ORF">AVDCRST_MAG91-302</name>
</gene>
<dbReference type="Pfam" id="PF13023">
    <property type="entry name" value="HD_3"/>
    <property type="match status" value="1"/>
</dbReference>
<dbReference type="AlphaFoldDB" id="A0A6J4S8Y7"/>
<organism evidence="2">
    <name type="scientific">uncultured Sphingomonadaceae bacterium</name>
    <dbReference type="NCBI Taxonomy" id="169976"/>
    <lineage>
        <taxon>Bacteria</taxon>
        <taxon>Pseudomonadati</taxon>
        <taxon>Pseudomonadota</taxon>
        <taxon>Alphaproteobacteria</taxon>
        <taxon>Sphingomonadales</taxon>
        <taxon>Sphingomonadaceae</taxon>
        <taxon>environmental samples</taxon>
    </lineage>
</organism>